<keyword evidence="9" id="KW-1185">Reference proteome</keyword>
<feature type="region of interest" description="Disordered" evidence="6">
    <location>
        <begin position="290"/>
        <end position="475"/>
    </location>
</feature>
<feature type="compositionally biased region" description="Polar residues" evidence="6">
    <location>
        <begin position="112"/>
        <end position="136"/>
    </location>
</feature>
<dbReference type="GO" id="GO:0008017">
    <property type="term" value="F:microtubule binding"/>
    <property type="evidence" value="ECO:0007669"/>
    <property type="project" value="InterPro"/>
</dbReference>
<reference evidence="8 9" key="1">
    <citation type="journal article" date="2019" name="Nat. Plants">
        <title>Stout camphor tree genome fills gaps in understanding of flowering plant genome evolution.</title>
        <authorList>
            <person name="Chaw S.M."/>
            <person name="Liu Y.C."/>
            <person name="Wu Y.W."/>
            <person name="Wang H.Y."/>
            <person name="Lin C.I."/>
            <person name="Wu C.S."/>
            <person name="Ke H.M."/>
            <person name="Chang L.Y."/>
            <person name="Hsu C.Y."/>
            <person name="Yang H.T."/>
            <person name="Sudianto E."/>
            <person name="Hsu M.H."/>
            <person name="Wu K.P."/>
            <person name="Wang L.N."/>
            <person name="Leebens-Mack J.H."/>
            <person name="Tsai I.J."/>
        </authorList>
    </citation>
    <scope>NUCLEOTIDE SEQUENCE [LARGE SCALE GENOMIC DNA]</scope>
    <source>
        <strain evidence="9">cv. Chaw 1501</strain>
        <tissue evidence="8">Young leaves</tissue>
    </source>
</reference>
<feature type="compositionally biased region" description="Polar residues" evidence="6">
    <location>
        <begin position="371"/>
        <end position="393"/>
    </location>
</feature>
<feature type="compositionally biased region" description="Basic and acidic residues" evidence="6">
    <location>
        <begin position="229"/>
        <end position="251"/>
    </location>
</feature>
<proteinExistence type="inferred from homology"/>
<feature type="compositionally biased region" description="Polar residues" evidence="6">
    <location>
        <begin position="56"/>
        <end position="80"/>
    </location>
</feature>
<accession>A0A3S3QJL9</accession>
<evidence type="ECO:0000256" key="5">
    <source>
        <dbReference type="ARBA" id="ARBA00023212"/>
    </source>
</evidence>
<protein>
    <submittedName>
        <fullName evidence="8">Protein WVD2-like protein 4 isoform X2</fullName>
    </submittedName>
</protein>
<dbReference type="Pfam" id="PF06886">
    <property type="entry name" value="TPX2"/>
    <property type="match status" value="1"/>
</dbReference>
<evidence type="ECO:0000313" key="8">
    <source>
        <dbReference type="EMBL" id="RWR85447.1"/>
    </source>
</evidence>
<feature type="compositionally biased region" description="Basic residues" evidence="6">
    <location>
        <begin position="347"/>
        <end position="356"/>
    </location>
</feature>
<dbReference type="PANTHER" id="PTHR31358">
    <property type="entry name" value="PROTEIN WVD2-LIKE 4"/>
    <property type="match status" value="1"/>
</dbReference>
<feature type="region of interest" description="Disordered" evidence="6">
    <location>
        <begin position="56"/>
        <end position="269"/>
    </location>
</feature>
<sequence>MDTENKIASENENGTIGKTLLVDGLGPSLGEENENVEDCVDSLQVNDVSEDLSKVESLNSSIAEGENSSTAVSESQSSNVVKKPGAAERVDRSRNGKTPKNEGGRKGLMSFPRNQRASLSQSVSFPTRGTIISGSRKSTDEKQMKLDAKHAHMDGVETASVVSNGSLTSTSRSNHSNRRGEGSVDANAGRGLSARRTTLASMPSIRRSLPTKSVSLSASVNVSSSEANKPQDHIQKPSRECLPIKDDEDAHSTASNTTRRSSASGFAFRLDERAEKRKEFFLKMEEKIHAKEVEKSNLQEKSKESQEAEIKKLRKSLTFKATPMPSFYQEPAPPKVELKKIPTTRPRSPKLGRHKPSVAATDYSPKVGGSCRSSHSSLDPSKSNGGIQLSSTGDSKKPVRRSLSKLPSNKSSAARPEGKPLSSKPNATNPEGKPLSSKPNIENKIANSCSEENQNKSIEDSPPETEAKTGPVPALDAVEGDKTIHNFSDSVGTLNEVSVIG</sequence>
<organism evidence="8 9">
    <name type="scientific">Cinnamomum micranthum f. kanehirae</name>
    <dbReference type="NCBI Taxonomy" id="337451"/>
    <lineage>
        <taxon>Eukaryota</taxon>
        <taxon>Viridiplantae</taxon>
        <taxon>Streptophyta</taxon>
        <taxon>Embryophyta</taxon>
        <taxon>Tracheophyta</taxon>
        <taxon>Spermatophyta</taxon>
        <taxon>Magnoliopsida</taxon>
        <taxon>Magnoliidae</taxon>
        <taxon>Laurales</taxon>
        <taxon>Lauraceae</taxon>
        <taxon>Cinnamomum</taxon>
    </lineage>
</organism>
<dbReference type="InterPro" id="IPR027329">
    <property type="entry name" value="TPX2_C"/>
</dbReference>
<keyword evidence="3" id="KW-0963">Cytoplasm</keyword>
<name>A0A3S3QJL9_9MAGN</name>
<evidence type="ECO:0000256" key="2">
    <source>
        <dbReference type="ARBA" id="ARBA00005885"/>
    </source>
</evidence>
<comment type="caution">
    <text evidence="8">The sequence shown here is derived from an EMBL/GenBank/DDBJ whole genome shotgun (WGS) entry which is preliminary data.</text>
</comment>
<evidence type="ECO:0000256" key="6">
    <source>
        <dbReference type="SAM" id="MobiDB-lite"/>
    </source>
</evidence>
<evidence type="ECO:0000259" key="7">
    <source>
        <dbReference type="Pfam" id="PF06886"/>
    </source>
</evidence>
<evidence type="ECO:0000313" key="9">
    <source>
        <dbReference type="Proteomes" id="UP000283530"/>
    </source>
</evidence>
<comment type="subcellular location">
    <subcellularLocation>
        <location evidence="1">Cytoplasm</location>
        <location evidence="1">Cytoskeleton</location>
    </subcellularLocation>
</comment>
<dbReference type="AlphaFoldDB" id="A0A3S3QJL9"/>
<feature type="compositionally biased region" description="Basic and acidic residues" evidence="6">
    <location>
        <begin position="85"/>
        <end position="105"/>
    </location>
</feature>
<feature type="region of interest" description="Disordered" evidence="6">
    <location>
        <begin position="1"/>
        <end position="36"/>
    </location>
</feature>
<evidence type="ECO:0000256" key="4">
    <source>
        <dbReference type="ARBA" id="ARBA00022701"/>
    </source>
</evidence>
<evidence type="ECO:0000256" key="3">
    <source>
        <dbReference type="ARBA" id="ARBA00022490"/>
    </source>
</evidence>
<feature type="compositionally biased region" description="Polar residues" evidence="6">
    <location>
        <begin position="437"/>
        <end position="452"/>
    </location>
</feature>
<dbReference type="OrthoDB" id="1939285at2759"/>
<dbReference type="GO" id="GO:0005874">
    <property type="term" value="C:microtubule"/>
    <property type="evidence" value="ECO:0007669"/>
    <property type="project" value="UniProtKB-KW"/>
</dbReference>
<feature type="domain" description="TPX2 C-terminal" evidence="7">
    <location>
        <begin position="266"/>
        <end position="341"/>
    </location>
</feature>
<feature type="compositionally biased region" description="Basic and acidic residues" evidence="6">
    <location>
        <begin position="290"/>
        <end position="311"/>
    </location>
</feature>
<comment type="similarity">
    <text evidence="2">Belongs to the TPX2 family.</text>
</comment>
<gene>
    <name evidence="8" type="ORF">CKAN_01431100</name>
</gene>
<keyword evidence="5" id="KW-0206">Cytoskeleton</keyword>
<evidence type="ECO:0000256" key="1">
    <source>
        <dbReference type="ARBA" id="ARBA00004245"/>
    </source>
</evidence>
<dbReference type="InterPro" id="IPR044833">
    <property type="entry name" value="WDL5/6"/>
</dbReference>
<dbReference type="EMBL" id="QPKB01000005">
    <property type="protein sequence ID" value="RWR85447.1"/>
    <property type="molecule type" value="Genomic_DNA"/>
</dbReference>
<dbReference type="PANTHER" id="PTHR31358:SF30">
    <property type="entry name" value="PROTEIN WVD2-LIKE 4"/>
    <property type="match status" value="1"/>
</dbReference>
<keyword evidence="4" id="KW-0493">Microtubule</keyword>
<feature type="compositionally biased region" description="Low complexity" evidence="6">
    <location>
        <begin position="252"/>
        <end position="264"/>
    </location>
</feature>
<feature type="compositionally biased region" description="Low complexity" evidence="6">
    <location>
        <begin position="213"/>
        <end position="225"/>
    </location>
</feature>
<feature type="compositionally biased region" description="Basic and acidic residues" evidence="6">
    <location>
        <begin position="137"/>
        <end position="155"/>
    </location>
</feature>
<dbReference type="Proteomes" id="UP000283530">
    <property type="component" value="Unassembled WGS sequence"/>
</dbReference>